<feature type="domain" description="SGNH hydrolase-type esterase" evidence="1">
    <location>
        <begin position="32"/>
        <end position="202"/>
    </location>
</feature>
<dbReference type="InterPro" id="IPR013830">
    <property type="entry name" value="SGNH_hydro"/>
</dbReference>
<proteinExistence type="predicted"/>
<dbReference type="GO" id="GO:0016787">
    <property type="term" value="F:hydrolase activity"/>
    <property type="evidence" value="ECO:0007669"/>
    <property type="project" value="UniProtKB-KW"/>
</dbReference>
<evidence type="ECO:0000313" key="3">
    <source>
        <dbReference type="Proteomes" id="UP001602119"/>
    </source>
</evidence>
<evidence type="ECO:0000259" key="1">
    <source>
        <dbReference type="Pfam" id="PF13472"/>
    </source>
</evidence>
<dbReference type="Proteomes" id="UP001602119">
    <property type="component" value="Unassembled WGS sequence"/>
</dbReference>
<dbReference type="EC" id="3.1.-.-" evidence="2"/>
<sequence>MYPTEESDPFCLSAASATRLLAGAPWRRFASMGDSLAAGTGDPTPGYANLGWPDRLADMLRRARPDLAYLNAAKIGATTTKTLENQVGQVLEFGPDLIHISCGANDIWQPDPDLVEIGRNLRRIFARAAETGAQLTTFTLGAAFVVPRFPDWHDRVRALNDITRELAATHAAVLVDMWSHPVNSRPNLLSTDRVHFSTSGQAVMASELVKGLAGVLGTRSVTSDRASERCGKA</sequence>
<evidence type="ECO:0000313" key="2">
    <source>
        <dbReference type="EMBL" id="MFF4775742.1"/>
    </source>
</evidence>
<accession>A0ABW6VAY2</accession>
<comment type="caution">
    <text evidence="2">The sequence shown here is derived from an EMBL/GenBank/DDBJ whole genome shotgun (WGS) entry which is preliminary data.</text>
</comment>
<dbReference type="SUPFAM" id="SSF52266">
    <property type="entry name" value="SGNH hydrolase"/>
    <property type="match status" value="1"/>
</dbReference>
<gene>
    <name evidence="2" type="ORF">ACFY05_23080</name>
</gene>
<organism evidence="2 3">
    <name type="scientific">Microtetraspora fusca</name>
    <dbReference type="NCBI Taxonomy" id="1997"/>
    <lineage>
        <taxon>Bacteria</taxon>
        <taxon>Bacillati</taxon>
        <taxon>Actinomycetota</taxon>
        <taxon>Actinomycetes</taxon>
        <taxon>Streptosporangiales</taxon>
        <taxon>Streptosporangiaceae</taxon>
        <taxon>Microtetraspora</taxon>
    </lineage>
</organism>
<keyword evidence="3" id="KW-1185">Reference proteome</keyword>
<protein>
    <submittedName>
        <fullName evidence="2">SGNH/GDSL hydrolase family protein</fullName>
        <ecNumber evidence="2">3.1.-.-</ecNumber>
    </submittedName>
</protein>
<dbReference type="EMBL" id="JBIAXI010000014">
    <property type="protein sequence ID" value="MFF4775742.1"/>
    <property type="molecule type" value="Genomic_DNA"/>
</dbReference>
<dbReference type="Gene3D" id="3.40.50.1110">
    <property type="entry name" value="SGNH hydrolase"/>
    <property type="match status" value="1"/>
</dbReference>
<keyword evidence="2" id="KW-0378">Hydrolase</keyword>
<dbReference type="InterPro" id="IPR053140">
    <property type="entry name" value="GDSL_Rv0518-like"/>
</dbReference>
<reference evidence="2 3" key="1">
    <citation type="submission" date="2024-10" db="EMBL/GenBank/DDBJ databases">
        <title>The Natural Products Discovery Center: Release of the First 8490 Sequenced Strains for Exploring Actinobacteria Biosynthetic Diversity.</title>
        <authorList>
            <person name="Kalkreuter E."/>
            <person name="Kautsar S.A."/>
            <person name="Yang D."/>
            <person name="Bader C.D."/>
            <person name="Teijaro C.N."/>
            <person name="Fluegel L."/>
            <person name="Davis C.M."/>
            <person name="Simpson J.R."/>
            <person name="Lauterbach L."/>
            <person name="Steele A.D."/>
            <person name="Gui C."/>
            <person name="Meng S."/>
            <person name="Li G."/>
            <person name="Viehrig K."/>
            <person name="Ye F."/>
            <person name="Su P."/>
            <person name="Kiefer A.F."/>
            <person name="Nichols A."/>
            <person name="Cepeda A.J."/>
            <person name="Yan W."/>
            <person name="Fan B."/>
            <person name="Jiang Y."/>
            <person name="Adhikari A."/>
            <person name="Zheng C.-J."/>
            <person name="Schuster L."/>
            <person name="Cowan T.M."/>
            <person name="Smanski M.J."/>
            <person name="Chevrette M.G."/>
            <person name="De Carvalho L.P.S."/>
            <person name="Shen B."/>
        </authorList>
    </citation>
    <scope>NUCLEOTIDE SEQUENCE [LARGE SCALE GENOMIC DNA]</scope>
    <source>
        <strain evidence="2 3">NPDC001281</strain>
    </source>
</reference>
<dbReference type="PANTHER" id="PTHR43784">
    <property type="entry name" value="GDSL-LIKE LIPASE/ACYLHYDROLASE, PUTATIVE (AFU_ORTHOLOGUE AFUA_2G00820)-RELATED"/>
    <property type="match status" value="1"/>
</dbReference>
<dbReference type="InterPro" id="IPR036514">
    <property type="entry name" value="SGNH_hydro_sf"/>
</dbReference>
<name>A0ABW6VAY2_MICFU</name>
<dbReference type="PANTHER" id="PTHR43784:SF2">
    <property type="entry name" value="GDSL-LIKE LIPASE_ACYLHYDROLASE, PUTATIVE (AFU_ORTHOLOGUE AFUA_2G00820)-RELATED"/>
    <property type="match status" value="1"/>
</dbReference>
<dbReference type="RefSeq" id="WP_387344143.1">
    <property type="nucleotide sequence ID" value="NZ_JBIAXI010000014.1"/>
</dbReference>
<dbReference type="CDD" id="cd01832">
    <property type="entry name" value="SGNH_hydrolase_like_1"/>
    <property type="match status" value="1"/>
</dbReference>
<dbReference type="Pfam" id="PF13472">
    <property type="entry name" value="Lipase_GDSL_2"/>
    <property type="match status" value="1"/>
</dbReference>